<reference evidence="10 11" key="1">
    <citation type="submission" date="2015-04" db="EMBL/GenBank/DDBJ databases">
        <authorList>
            <person name="Heijne W.H."/>
            <person name="Fedorova N.D."/>
            <person name="Nierman W.C."/>
            <person name="Vollebregt A.W."/>
            <person name="Zhao Z."/>
            <person name="Wu L."/>
            <person name="Kumar M."/>
            <person name="Stam H."/>
            <person name="van den Berg M.A."/>
            <person name="Pel H.J."/>
        </authorList>
    </citation>
    <scope>NUCLEOTIDE SEQUENCE [LARGE SCALE GENOMIC DNA]</scope>
    <source>
        <strain evidence="10 11">CBS 393.64</strain>
    </source>
</reference>
<feature type="compositionally biased region" description="Polar residues" evidence="6">
    <location>
        <begin position="1"/>
        <end position="18"/>
    </location>
</feature>
<dbReference type="InterPro" id="IPR041643">
    <property type="entry name" value="Znf_ZIC"/>
</dbReference>
<keyword evidence="5" id="KW-0479">Metal-binding</keyword>
<dbReference type="PROSITE" id="PS50157">
    <property type="entry name" value="ZINC_FINGER_C2H2_2"/>
    <property type="match status" value="1"/>
</dbReference>
<feature type="region of interest" description="Disordered" evidence="6">
    <location>
        <begin position="1"/>
        <end position="31"/>
    </location>
</feature>
<evidence type="ECO:0000313" key="11">
    <source>
        <dbReference type="Proteomes" id="UP000053958"/>
    </source>
</evidence>
<dbReference type="InterPro" id="IPR036431">
    <property type="entry name" value="ARID_dom_sf"/>
</dbReference>
<dbReference type="GO" id="GO:0006325">
    <property type="term" value="P:chromatin organization"/>
    <property type="evidence" value="ECO:0007669"/>
    <property type="project" value="UniProtKB-KW"/>
</dbReference>
<dbReference type="GeneID" id="25312236"/>
<dbReference type="RefSeq" id="XP_013332407.1">
    <property type="nucleotide sequence ID" value="XM_013476953.1"/>
</dbReference>
<feature type="compositionally biased region" description="Low complexity" evidence="6">
    <location>
        <begin position="326"/>
        <end position="336"/>
    </location>
</feature>
<keyword evidence="2" id="KW-0805">Transcription regulation</keyword>
<dbReference type="Pfam" id="PF01388">
    <property type="entry name" value="ARID"/>
    <property type="match status" value="1"/>
</dbReference>
<dbReference type="SUPFAM" id="SSF46774">
    <property type="entry name" value="ARID-like"/>
    <property type="match status" value="1"/>
</dbReference>
<keyword evidence="5" id="KW-0863">Zinc-finger</keyword>
<dbReference type="Gene3D" id="1.10.150.60">
    <property type="entry name" value="ARID DNA-binding domain"/>
    <property type="match status" value="1"/>
</dbReference>
<feature type="domain" description="RFX-type winged-helix" evidence="9">
    <location>
        <begin position="762"/>
        <end position="841"/>
    </location>
</feature>
<dbReference type="GO" id="GO:0006355">
    <property type="term" value="P:regulation of DNA-templated transcription"/>
    <property type="evidence" value="ECO:0007669"/>
    <property type="project" value="InterPro"/>
</dbReference>
<keyword evidence="4" id="KW-0539">Nucleus</keyword>
<dbReference type="STRING" id="1408163.A0A0F4Z646"/>
<evidence type="ECO:0000259" key="8">
    <source>
        <dbReference type="PROSITE" id="PS51011"/>
    </source>
</evidence>
<dbReference type="Pfam" id="PF18366">
    <property type="entry name" value="zf_ZIC"/>
    <property type="match status" value="1"/>
</dbReference>
<keyword evidence="3" id="KW-0804">Transcription</keyword>
<keyword evidence="5" id="KW-0862">Zinc</keyword>
<feature type="compositionally biased region" description="Polar residues" evidence="6">
    <location>
        <begin position="380"/>
        <end position="391"/>
    </location>
</feature>
<evidence type="ECO:0000256" key="5">
    <source>
        <dbReference type="PROSITE-ProRule" id="PRU00042"/>
    </source>
</evidence>
<evidence type="ECO:0000259" key="7">
    <source>
        <dbReference type="PROSITE" id="PS50157"/>
    </source>
</evidence>
<evidence type="ECO:0000256" key="1">
    <source>
        <dbReference type="ARBA" id="ARBA00022853"/>
    </source>
</evidence>
<dbReference type="PROSITE" id="PS51011">
    <property type="entry name" value="ARID"/>
    <property type="match status" value="1"/>
</dbReference>
<dbReference type="EMBL" id="LASV01000012">
    <property type="protein sequence ID" value="KKA25795.1"/>
    <property type="molecule type" value="Genomic_DNA"/>
</dbReference>
<feature type="region of interest" description="Disordered" evidence="6">
    <location>
        <begin position="260"/>
        <end position="391"/>
    </location>
</feature>
<dbReference type="PANTHER" id="PTHR22970">
    <property type="entry name" value="AT-RICH INTERACTIVE DOMAIN-CONTAINING PROTEIN 2"/>
    <property type="match status" value="1"/>
</dbReference>
<dbReference type="Gene3D" id="3.30.160.60">
    <property type="entry name" value="Classic Zinc Finger"/>
    <property type="match status" value="1"/>
</dbReference>
<dbReference type="InterPro" id="IPR013087">
    <property type="entry name" value="Znf_C2H2_type"/>
</dbReference>
<evidence type="ECO:0000256" key="3">
    <source>
        <dbReference type="ARBA" id="ARBA00023163"/>
    </source>
</evidence>
<feature type="domain" description="C2H2-type" evidence="7">
    <location>
        <begin position="852"/>
        <end position="889"/>
    </location>
</feature>
<comment type="caution">
    <text evidence="10">The sequence shown here is derived from an EMBL/GenBank/DDBJ whole genome shotgun (WGS) entry which is preliminary data.</text>
</comment>
<keyword evidence="1" id="KW-0156">Chromatin regulator</keyword>
<feature type="compositionally biased region" description="Polar residues" evidence="6">
    <location>
        <begin position="337"/>
        <end position="349"/>
    </location>
</feature>
<name>A0A0F4Z646_RASE3</name>
<evidence type="ECO:0000259" key="9">
    <source>
        <dbReference type="PROSITE" id="PS51526"/>
    </source>
</evidence>
<dbReference type="GO" id="GO:0016586">
    <property type="term" value="C:RSC-type complex"/>
    <property type="evidence" value="ECO:0007669"/>
    <property type="project" value="TreeGrafter"/>
</dbReference>
<dbReference type="PANTHER" id="PTHR22970:SF14">
    <property type="entry name" value="AT-RICH INTERACTIVE DOMAIN-CONTAINING PROTEIN 2"/>
    <property type="match status" value="1"/>
</dbReference>
<dbReference type="InterPro" id="IPR052406">
    <property type="entry name" value="Chromatin_Remodeling_Comp"/>
</dbReference>
<dbReference type="OrthoDB" id="338531at2759"/>
<feature type="compositionally biased region" description="Polar residues" evidence="6">
    <location>
        <begin position="308"/>
        <end position="325"/>
    </location>
</feature>
<dbReference type="GO" id="GO:0003677">
    <property type="term" value="F:DNA binding"/>
    <property type="evidence" value="ECO:0007669"/>
    <property type="project" value="InterPro"/>
</dbReference>
<feature type="compositionally biased region" description="Polar residues" evidence="6">
    <location>
        <begin position="263"/>
        <end position="285"/>
    </location>
</feature>
<organism evidence="10 11">
    <name type="scientific">Rasamsonia emersonii (strain ATCC 16479 / CBS 393.64 / IMI 116815)</name>
    <dbReference type="NCBI Taxonomy" id="1408163"/>
    <lineage>
        <taxon>Eukaryota</taxon>
        <taxon>Fungi</taxon>
        <taxon>Dikarya</taxon>
        <taxon>Ascomycota</taxon>
        <taxon>Pezizomycotina</taxon>
        <taxon>Eurotiomycetes</taxon>
        <taxon>Eurotiomycetidae</taxon>
        <taxon>Eurotiales</taxon>
        <taxon>Trichocomaceae</taxon>
        <taxon>Rasamsonia</taxon>
    </lineage>
</organism>
<evidence type="ECO:0000313" key="10">
    <source>
        <dbReference type="EMBL" id="KKA25795.1"/>
    </source>
</evidence>
<evidence type="ECO:0000256" key="4">
    <source>
        <dbReference type="ARBA" id="ARBA00023242"/>
    </source>
</evidence>
<dbReference type="InterPro" id="IPR001606">
    <property type="entry name" value="ARID_dom"/>
</dbReference>
<dbReference type="Proteomes" id="UP000053958">
    <property type="component" value="Unassembled WGS sequence"/>
</dbReference>
<dbReference type="InterPro" id="IPR003150">
    <property type="entry name" value="DNA-bd_RFX"/>
</dbReference>
<proteinExistence type="predicted"/>
<gene>
    <name evidence="10" type="ORF">T310_0181</name>
</gene>
<dbReference type="CDD" id="cd16100">
    <property type="entry name" value="ARID"/>
    <property type="match status" value="1"/>
</dbReference>
<protein>
    <submittedName>
        <fullName evidence="10">Chromatin remodeling complex subunit (Rsc9)</fullName>
    </submittedName>
</protein>
<keyword evidence="11" id="KW-1185">Reference proteome</keyword>
<dbReference type="PROSITE" id="PS51526">
    <property type="entry name" value="RFX_DBD"/>
    <property type="match status" value="1"/>
</dbReference>
<evidence type="ECO:0000256" key="2">
    <source>
        <dbReference type="ARBA" id="ARBA00023015"/>
    </source>
</evidence>
<dbReference type="GO" id="GO:0008270">
    <property type="term" value="F:zinc ion binding"/>
    <property type="evidence" value="ECO:0007669"/>
    <property type="project" value="UniProtKB-KW"/>
</dbReference>
<feature type="domain" description="ARID" evidence="8">
    <location>
        <begin position="40"/>
        <end position="133"/>
    </location>
</feature>
<dbReference type="AlphaFoldDB" id="A0A0F4Z646"/>
<evidence type="ECO:0000256" key="6">
    <source>
        <dbReference type="SAM" id="MobiDB-lite"/>
    </source>
</evidence>
<sequence>MERNNSVPDALGSRSSCLDSELEGNEAAEPTARSLLDNLPASKAKFESDLQEFCAARGIALNLRPSAGNRVVDLFDLFQRVARAGGYDVLSDPDSGARNWKELCEGLRLQGHLSFQVKEIYLKNLAAYEIYKLHGRQPPTVNLLEELPPVGGNLLSRTVEDYRAVTESRRFTAEQLLQQRYPSQASDAIQGFFSLYLPEQVQQASAAPLTLSTDSQGVGGSSDAGQWDPLLDPSLLIDEPVESYVALLGEEQVVPDELPDQFLQPSSLPSESTQLQPDMATNTRSSLREGLRQAPKANQPFVPDTAPVRQTRSATHAHTPTQHNTASPQPASSQSAGLDQSSNPSSANFNPEHFEGKDTKQVPMSTREVVTPGNRPAQFAAQNDKSKTGQQPDFYDPYFPLEHLEIPRSKDFQCCVHVDFDSNSVTPADGIYRRCYYGLLSEIPDEVDFALYHLVQISNQRWDKFKFEGFPLLAETLMAKAMEITLLCSGVEWERDYTSRRLSSKVNVLNSLEGTSDLLDRIRKIPVTYSNDTVETEEFSRHLRHISEAMLVLRNMCLLHDNVLYLTQRAQGLLRDFLVIMINVPKDPRFNELKNDALDIAEEVTKYLRTNPDDPLCISLFSCLESQDRAHIVRALSALAHFSTELEPPTPNDAMQRVSKESLQRLYYFTLIEQDKDVLSGALDVWYQFTLSPPNVRTMIEMRSLPRIFMRRMVSLLSYEAKPNKVETVLQEEKVAPPPSEIPKVPPELYKALMELPEPERSSRWLRCCFVEDPDCEITQIALWQGYQSRFADARLPGGGVLPAAEFIKNVSTTFTNAQAQVINGPGSATKFIIKGIRPLETARTFDGWPYLYCKWTDDTQPSKQCNRAFATPKELRSHVFEDHMGLKPLDQPAHYNLEKADKPIHTCQWDNCTKFKSSGPSDDTAMVAEHVASHLPQDRDPNAKPPSTQREILQPRVVRTWDYNDTPLDVDGEPYGVAYKAALVLRNLAWNLPNENSDERFGYLPWKKALFMNHRTKIIESWDLNRSLRNILTDLIILIDKEEA</sequence>
<accession>A0A0F4Z646</accession>
<dbReference type="SMART" id="SM01014">
    <property type="entry name" value="ARID"/>
    <property type="match status" value="1"/>
</dbReference>
<dbReference type="SMART" id="SM00501">
    <property type="entry name" value="BRIGHT"/>
    <property type="match status" value="1"/>
</dbReference>